<dbReference type="InterPro" id="IPR032506">
    <property type="entry name" value="SGSH_C"/>
</dbReference>
<feature type="chain" id="PRO_5042831093" description="N-sulfoglucosamine sulfohydrolase" evidence="6">
    <location>
        <begin position="19"/>
        <end position="521"/>
    </location>
</feature>
<dbReference type="AlphaFoldDB" id="A0AAN8KHI0"/>
<evidence type="ECO:0000259" key="8">
    <source>
        <dbReference type="Pfam" id="PF16347"/>
    </source>
</evidence>
<accession>A0AAN8KHI0</accession>
<dbReference type="PROSITE" id="PS00523">
    <property type="entry name" value="SULFATASE_1"/>
    <property type="match status" value="1"/>
</dbReference>
<proteinExistence type="inferred from homology"/>
<feature type="domain" description="N-sulphoglucosamine sulphohydrolase C-terminal" evidence="8">
    <location>
        <begin position="430"/>
        <end position="477"/>
    </location>
</feature>
<dbReference type="InterPro" id="IPR024607">
    <property type="entry name" value="Sulfatase_CS"/>
</dbReference>
<name>A0AAN8KHI0_PATCE</name>
<dbReference type="PANTHER" id="PTHR43108:SF6">
    <property type="entry name" value="N-SULPHOGLUCOSAMINE SULPHOHYDROLASE"/>
    <property type="match status" value="1"/>
</dbReference>
<dbReference type="InterPro" id="IPR000917">
    <property type="entry name" value="Sulfatase_N"/>
</dbReference>
<feature type="signal peptide" evidence="6">
    <location>
        <begin position="1"/>
        <end position="18"/>
    </location>
</feature>
<dbReference type="Pfam" id="PF16347">
    <property type="entry name" value="SGSH_C"/>
    <property type="match status" value="1"/>
</dbReference>
<organism evidence="9 10">
    <name type="scientific">Patella caerulea</name>
    <name type="common">Rayed Mediterranean limpet</name>
    <dbReference type="NCBI Taxonomy" id="87958"/>
    <lineage>
        <taxon>Eukaryota</taxon>
        <taxon>Metazoa</taxon>
        <taxon>Spiralia</taxon>
        <taxon>Lophotrochozoa</taxon>
        <taxon>Mollusca</taxon>
        <taxon>Gastropoda</taxon>
        <taxon>Patellogastropoda</taxon>
        <taxon>Patelloidea</taxon>
        <taxon>Patellidae</taxon>
        <taxon>Patella</taxon>
    </lineage>
</organism>
<dbReference type="GO" id="GO:0016250">
    <property type="term" value="F:N-sulfoglucosamine sulfohydrolase activity"/>
    <property type="evidence" value="ECO:0007669"/>
    <property type="project" value="TreeGrafter"/>
</dbReference>
<dbReference type="EMBL" id="JAZGQO010000002">
    <property type="protein sequence ID" value="KAK6192339.1"/>
    <property type="molecule type" value="Genomic_DNA"/>
</dbReference>
<comment type="similarity">
    <text evidence="2">Belongs to the sulfatase family.</text>
</comment>
<evidence type="ECO:0000313" key="9">
    <source>
        <dbReference type="EMBL" id="KAK6192339.1"/>
    </source>
</evidence>
<sequence length="521" mass="59169">MWLLELVLSFLLVHVITSSGPHRNKFDPGRTNVLVLLGDDAGVQMSAYNNAAIKSPNFDKLSARSVVFSHGFTSVSSCSPSRSVVLTGQPQHQNGMYGLHQNPHHFNSFDSVHSLPVMLGDYNIRTGIIGKKHVGPDYVYKFDYEQTEENNDLNQVGRNITCMKNLVHEFLNDNDTRPFFLYIGIHDPHRCGVYGSAGGMGEFCENFGDGRPGNGVIQDWTPTYYSPDDVKVPYYIPETPAARRDIANFYKTLSRMDQGIGLFMKELEDAGFMENTMVLYSSDNGIPFPTAKTNLYEAGMMEPFMISSPLHKENWGKHTDALASTMDITPTVLDWFNISASRTDNVKLTGRSLLDVVVNTSTDHPVVYSSHTMHEVTMYYPMRVIRTHQYRLIHNLNYHAPYPIASDLFGAQTFQDMLNRSANGESLNWFKTLDEYYQRPEFELFDFATDPMELNNLANRPEYQDILKQLKQQLLAWQIETKDPWYCLPGGDIMNNQCYALHNGETFVPAKGNVPHFKTIN</sequence>
<evidence type="ECO:0000256" key="2">
    <source>
        <dbReference type="ARBA" id="ARBA00008779"/>
    </source>
</evidence>
<evidence type="ECO:0000256" key="3">
    <source>
        <dbReference type="ARBA" id="ARBA00022729"/>
    </source>
</evidence>
<dbReference type="CDD" id="cd16027">
    <property type="entry name" value="SGSH"/>
    <property type="match status" value="1"/>
</dbReference>
<dbReference type="Proteomes" id="UP001347796">
    <property type="component" value="Unassembled WGS sequence"/>
</dbReference>
<keyword evidence="5" id="KW-0325">Glycoprotein</keyword>
<evidence type="ECO:0000259" key="7">
    <source>
        <dbReference type="Pfam" id="PF00884"/>
    </source>
</evidence>
<gene>
    <name evidence="9" type="ORF">SNE40_003823</name>
</gene>
<dbReference type="Gene3D" id="3.40.720.10">
    <property type="entry name" value="Alkaline Phosphatase, subunit A"/>
    <property type="match status" value="1"/>
</dbReference>
<feature type="domain" description="Sulfatase N-terminal" evidence="7">
    <location>
        <begin position="32"/>
        <end position="338"/>
    </location>
</feature>
<keyword evidence="10" id="KW-1185">Reference proteome</keyword>
<keyword evidence="4" id="KW-0378">Hydrolase</keyword>
<dbReference type="Pfam" id="PF00884">
    <property type="entry name" value="Sulfatase"/>
    <property type="match status" value="1"/>
</dbReference>
<evidence type="ECO:0000256" key="4">
    <source>
        <dbReference type="ARBA" id="ARBA00022801"/>
    </source>
</evidence>
<keyword evidence="3 6" id="KW-0732">Signal</keyword>
<dbReference type="SUPFAM" id="SSF53649">
    <property type="entry name" value="Alkaline phosphatase-like"/>
    <property type="match status" value="1"/>
</dbReference>
<reference evidence="9 10" key="1">
    <citation type="submission" date="2024-01" db="EMBL/GenBank/DDBJ databases">
        <title>The genome of the rayed Mediterranean limpet Patella caerulea (Linnaeus, 1758).</title>
        <authorList>
            <person name="Anh-Thu Weber A."/>
            <person name="Halstead-Nussloch G."/>
        </authorList>
    </citation>
    <scope>NUCLEOTIDE SEQUENCE [LARGE SCALE GENOMIC DNA]</scope>
    <source>
        <strain evidence="9">AATW-2023a</strain>
        <tissue evidence="9">Whole specimen</tissue>
    </source>
</reference>
<evidence type="ECO:0000256" key="5">
    <source>
        <dbReference type="ARBA" id="ARBA00023180"/>
    </source>
</evidence>
<evidence type="ECO:0000256" key="6">
    <source>
        <dbReference type="SAM" id="SignalP"/>
    </source>
</evidence>
<dbReference type="GO" id="GO:0030200">
    <property type="term" value="P:heparan sulfate proteoglycan catabolic process"/>
    <property type="evidence" value="ECO:0007669"/>
    <property type="project" value="TreeGrafter"/>
</dbReference>
<evidence type="ECO:0000313" key="10">
    <source>
        <dbReference type="Proteomes" id="UP001347796"/>
    </source>
</evidence>
<dbReference type="GO" id="GO:0006027">
    <property type="term" value="P:glycosaminoglycan catabolic process"/>
    <property type="evidence" value="ECO:0007669"/>
    <property type="project" value="TreeGrafter"/>
</dbReference>
<dbReference type="InterPro" id="IPR017850">
    <property type="entry name" value="Alkaline_phosphatase_core_sf"/>
</dbReference>
<evidence type="ECO:0008006" key="11">
    <source>
        <dbReference type="Google" id="ProtNLM"/>
    </source>
</evidence>
<protein>
    <recommendedName>
        <fullName evidence="11">N-sulfoglucosamine sulfohydrolase</fullName>
    </recommendedName>
</protein>
<comment type="cofactor">
    <cofactor evidence="1">
        <name>Ca(2+)</name>
        <dbReference type="ChEBI" id="CHEBI:29108"/>
    </cofactor>
</comment>
<dbReference type="PANTHER" id="PTHR43108">
    <property type="entry name" value="N-ACETYLGLUCOSAMINE-6-SULFATASE FAMILY MEMBER"/>
    <property type="match status" value="1"/>
</dbReference>
<evidence type="ECO:0000256" key="1">
    <source>
        <dbReference type="ARBA" id="ARBA00001913"/>
    </source>
</evidence>
<comment type="caution">
    <text evidence="9">The sequence shown here is derived from an EMBL/GenBank/DDBJ whole genome shotgun (WGS) entry which is preliminary data.</text>
</comment>